<dbReference type="RefSeq" id="WP_390213040.1">
    <property type="nucleotide sequence ID" value="NZ_JBHLXJ010000013.1"/>
</dbReference>
<reference evidence="5 6" key="1">
    <citation type="submission" date="2024-09" db="EMBL/GenBank/DDBJ databases">
        <authorList>
            <person name="Sun Q."/>
            <person name="Mori K."/>
        </authorList>
    </citation>
    <scope>NUCLEOTIDE SEQUENCE [LARGE SCALE GENOMIC DNA]</scope>
    <source>
        <strain evidence="5 6">CCM 8677</strain>
    </source>
</reference>
<organism evidence="5 6">
    <name type="scientific">Undibacterium danionis</name>
    <dbReference type="NCBI Taxonomy" id="1812100"/>
    <lineage>
        <taxon>Bacteria</taxon>
        <taxon>Pseudomonadati</taxon>
        <taxon>Pseudomonadota</taxon>
        <taxon>Betaproteobacteria</taxon>
        <taxon>Burkholderiales</taxon>
        <taxon>Oxalobacteraceae</taxon>
        <taxon>Undibacterium</taxon>
    </lineage>
</organism>
<dbReference type="Pfam" id="PF07495">
    <property type="entry name" value="Y_Y_Y"/>
    <property type="match status" value="1"/>
</dbReference>
<protein>
    <recommendedName>
        <fullName evidence="1">diguanylate cyclase</fullName>
        <ecNumber evidence="1">2.7.7.65</ecNumber>
    </recommendedName>
</protein>
<dbReference type="InterPro" id="IPR050469">
    <property type="entry name" value="Diguanylate_Cyclase"/>
</dbReference>
<dbReference type="SUPFAM" id="SSF63829">
    <property type="entry name" value="Calcium-dependent phosphotriesterase"/>
    <property type="match status" value="2"/>
</dbReference>
<dbReference type="SMART" id="SM00267">
    <property type="entry name" value="GGDEF"/>
    <property type="match status" value="1"/>
</dbReference>
<dbReference type="Gene3D" id="2.130.10.10">
    <property type="entry name" value="YVTN repeat-like/Quinoprotein amine dehydrogenase"/>
    <property type="match status" value="2"/>
</dbReference>
<dbReference type="NCBIfam" id="TIGR00254">
    <property type="entry name" value="GGDEF"/>
    <property type="match status" value="1"/>
</dbReference>
<dbReference type="InterPro" id="IPR011123">
    <property type="entry name" value="Y_Y_Y"/>
</dbReference>
<dbReference type="CDD" id="cd01949">
    <property type="entry name" value="GGDEF"/>
    <property type="match status" value="1"/>
</dbReference>
<dbReference type="Gene3D" id="2.60.40.10">
    <property type="entry name" value="Immunoglobulins"/>
    <property type="match status" value="1"/>
</dbReference>
<dbReference type="PROSITE" id="PS50887">
    <property type="entry name" value="GGDEF"/>
    <property type="match status" value="1"/>
</dbReference>
<dbReference type="SUPFAM" id="SSF55073">
    <property type="entry name" value="Nucleotide cyclase"/>
    <property type="match status" value="1"/>
</dbReference>
<name>A0ABV6IFL9_9BURK</name>
<dbReference type="InterPro" id="IPR013783">
    <property type="entry name" value="Ig-like_fold"/>
</dbReference>
<evidence type="ECO:0000313" key="5">
    <source>
        <dbReference type="EMBL" id="MFC0350602.1"/>
    </source>
</evidence>
<dbReference type="InterPro" id="IPR015943">
    <property type="entry name" value="WD40/YVTN_repeat-like_dom_sf"/>
</dbReference>
<dbReference type="Pfam" id="PF00990">
    <property type="entry name" value="GGDEF"/>
    <property type="match status" value="1"/>
</dbReference>
<dbReference type="Gene3D" id="3.30.70.270">
    <property type="match status" value="1"/>
</dbReference>
<dbReference type="InterPro" id="IPR011110">
    <property type="entry name" value="Reg_prop"/>
</dbReference>
<dbReference type="EMBL" id="JBHLXJ010000013">
    <property type="protein sequence ID" value="MFC0350602.1"/>
    <property type="molecule type" value="Genomic_DNA"/>
</dbReference>
<gene>
    <name evidence="5" type="ORF">ACFFJH_12335</name>
</gene>
<keyword evidence="3" id="KW-1133">Transmembrane helix</keyword>
<dbReference type="InterPro" id="IPR043128">
    <property type="entry name" value="Rev_trsase/Diguanyl_cyclase"/>
</dbReference>
<dbReference type="InterPro" id="IPR000160">
    <property type="entry name" value="GGDEF_dom"/>
</dbReference>
<dbReference type="PANTHER" id="PTHR45138">
    <property type="entry name" value="REGULATORY COMPONENTS OF SENSORY TRANSDUCTION SYSTEM"/>
    <property type="match status" value="1"/>
</dbReference>
<dbReference type="InterPro" id="IPR029787">
    <property type="entry name" value="Nucleotide_cyclase"/>
</dbReference>
<keyword evidence="6" id="KW-1185">Reference proteome</keyword>
<evidence type="ECO:0000256" key="1">
    <source>
        <dbReference type="ARBA" id="ARBA00012528"/>
    </source>
</evidence>
<evidence type="ECO:0000256" key="2">
    <source>
        <dbReference type="ARBA" id="ARBA00034247"/>
    </source>
</evidence>
<accession>A0ABV6IFL9</accession>
<comment type="catalytic activity">
    <reaction evidence="2">
        <text>2 GTP = 3',3'-c-di-GMP + 2 diphosphate</text>
        <dbReference type="Rhea" id="RHEA:24898"/>
        <dbReference type="ChEBI" id="CHEBI:33019"/>
        <dbReference type="ChEBI" id="CHEBI:37565"/>
        <dbReference type="ChEBI" id="CHEBI:58805"/>
        <dbReference type="EC" id="2.7.7.65"/>
    </reaction>
</comment>
<dbReference type="PANTHER" id="PTHR45138:SF9">
    <property type="entry name" value="DIGUANYLATE CYCLASE DGCM-RELATED"/>
    <property type="match status" value="1"/>
</dbReference>
<comment type="caution">
    <text evidence="5">The sequence shown here is derived from an EMBL/GenBank/DDBJ whole genome shotgun (WGS) entry which is preliminary data.</text>
</comment>
<dbReference type="EC" id="2.7.7.65" evidence="1"/>
<evidence type="ECO:0000259" key="4">
    <source>
        <dbReference type="PROSITE" id="PS50887"/>
    </source>
</evidence>
<sequence>MMSLHSMFGRVAVLSILSHVLLYGNLWTNSASAQTQNAAELRTQQGHPALVPVRTWQRFADTVFHRLSMQNGLPQTSATAIAQDGDGFIWVGTQGGLARWDGYRFRNYLPVQNDEHSLPDNYVMSLYTDPRGRIWVGTNGGGLAQYDSKADHFIRVPIGAQAISHVTVNAIIGDGKNGMWLATRGGLNHYDPDSRKFQQFHADAKQEASLPSDFVRAITRDKTGSLWIGTSVGLVKQSAQDVGSARFTPVRLPMDGGKIQRIVSLACSQDGKIWVGTFDAGAFYIDPKDGIPHRLLLPQPDTDQLLPSNDNIFTIRETAENEIWLGTYGKGIVIVNGTTLESKRLLHEPGRNSSLADNSVWSIFRDRSGLVWVGSQRGISLHDPSSSAFFTLFGTEKHPRGLVGIDFFSARAMSDGSVWIGSQNHGVSIFRLGAERLQAIHADDSKPMTALPQSAIFTIFQSLDGTVYIGSDKGLYRTDMSGKKLQKLNLAPRNPVLRVAALLELQGKLIIGGPEGLWEKDLTQDEDKVRQPAWAKSIGSKFITDLQRAPDGAVWVGTSQDGIYRVDTVSGATQNFKPDPKNETSLSHRNASALLFDSRGWLWIALQGGGLDLLKTPDGKGDASFIHLRKERGAEQGLQNDLVNKVLEDARGDIWVSTDDGLAKIHPETLKITPITEPDGVAIAGYWSNSGAVLPQGDLIFGGVGGLTVVRPSLMKDYKFDPPVVITSIQAGGKTIAANQARFLGSHPEILVISPEANSMIIEFAALDYSAPERNHYAYKLEGYDKNWIETDYTRRLAAYTNLAPGEYRLLMRGSNRSGVWSEKMLVLPIQVLPAWFQTWWAYALYFILLSSLMVGLVRWRLWRLARRNRTLELLVQERTQELEVSRQQLEQQSLTDHLTGLHNRRYLNLCIDEDIAQVNRAYQVLNTKDINRALLNIDIIFMMVDIDYFKLVNDEFGHAAGDLVLTDTTKILKEAVRETDTIIRWGGEEFLIVARNANYLEAEVLAERIRTRIAEHDFILPDGKVLHKTCSIGLTTYPFIPTSVEAFTWEQVVDIADQCLYAAKRGGRNAWVGLFLLGNYYSKGHITNVALEVEQQIEQGHIVVKTSLADSSSLDWSHGRERS</sequence>
<feature type="transmembrane region" description="Helical" evidence="3">
    <location>
        <begin position="840"/>
        <end position="860"/>
    </location>
</feature>
<proteinExistence type="predicted"/>
<evidence type="ECO:0000313" key="6">
    <source>
        <dbReference type="Proteomes" id="UP001589844"/>
    </source>
</evidence>
<keyword evidence="3" id="KW-0472">Membrane</keyword>
<keyword evidence="3" id="KW-0812">Transmembrane</keyword>
<dbReference type="Pfam" id="PF07494">
    <property type="entry name" value="Reg_prop"/>
    <property type="match status" value="4"/>
</dbReference>
<dbReference type="Proteomes" id="UP001589844">
    <property type="component" value="Unassembled WGS sequence"/>
</dbReference>
<feature type="domain" description="GGDEF" evidence="4">
    <location>
        <begin position="938"/>
        <end position="1077"/>
    </location>
</feature>
<evidence type="ECO:0000256" key="3">
    <source>
        <dbReference type="SAM" id="Phobius"/>
    </source>
</evidence>